<dbReference type="FunFam" id="3.40.50.980:FF:000002">
    <property type="entry name" value="Enterobactin synthetase component F"/>
    <property type="match status" value="1"/>
</dbReference>
<dbReference type="FunFam" id="3.40.50.12780:FF:000012">
    <property type="entry name" value="Non-ribosomal peptide synthetase"/>
    <property type="match status" value="1"/>
</dbReference>
<name>A0A1H1HPP3_9ACTN</name>
<dbReference type="Pfam" id="PF00668">
    <property type="entry name" value="Condensation"/>
    <property type="match status" value="2"/>
</dbReference>
<dbReference type="GO" id="GO:0043041">
    <property type="term" value="P:amino acid activation for nonribosomal peptide biosynthetic process"/>
    <property type="evidence" value="ECO:0007669"/>
    <property type="project" value="TreeGrafter"/>
</dbReference>
<keyword evidence="3" id="KW-0596">Phosphopantetheine</keyword>
<dbReference type="InterPro" id="IPR025110">
    <property type="entry name" value="AMP-bd_C"/>
</dbReference>
<dbReference type="Gene3D" id="3.30.300.30">
    <property type="match status" value="1"/>
</dbReference>
<dbReference type="InterPro" id="IPR010060">
    <property type="entry name" value="NRPS_synth"/>
</dbReference>
<evidence type="ECO:0000256" key="1">
    <source>
        <dbReference type="ARBA" id="ARBA00001957"/>
    </source>
</evidence>
<dbReference type="Gene3D" id="3.30.559.30">
    <property type="entry name" value="Nonribosomal peptide synthetase, condensation domain"/>
    <property type="match status" value="1"/>
</dbReference>
<evidence type="ECO:0000256" key="6">
    <source>
        <dbReference type="ARBA" id="ARBA00023194"/>
    </source>
</evidence>
<dbReference type="PANTHER" id="PTHR45527">
    <property type="entry name" value="NONRIBOSOMAL PEPTIDE SYNTHETASE"/>
    <property type="match status" value="1"/>
</dbReference>
<evidence type="ECO:0000256" key="2">
    <source>
        <dbReference type="ARBA" id="ARBA00006432"/>
    </source>
</evidence>
<dbReference type="AlphaFoldDB" id="A0A1H1HPP3"/>
<feature type="region of interest" description="Disordered" evidence="7">
    <location>
        <begin position="643"/>
        <end position="680"/>
    </location>
</feature>
<keyword evidence="10" id="KW-1185">Reference proteome</keyword>
<evidence type="ECO:0000256" key="5">
    <source>
        <dbReference type="ARBA" id="ARBA00022737"/>
    </source>
</evidence>
<dbReference type="Pfam" id="PF00550">
    <property type="entry name" value="PP-binding"/>
    <property type="match status" value="1"/>
</dbReference>
<feature type="compositionally biased region" description="Low complexity" evidence="7">
    <location>
        <begin position="818"/>
        <end position="842"/>
    </location>
</feature>
<gene>
    <name evidence="9" type="ORF">SAMN04489764_4674</name>
</gene>
<evidence type="ECO:0000259" key="8">
    <source>
        <dbReference type="PROSITE" id="PS50075"/>
    </source>
</evidence>
<comment type="cofactor">
    <cofactor evidence="1">
        <name>pantetheine 4'-phosphate</name>
        <dbReference type="ChEBI" id="CHEBI:47942"/>
    </cofactor>
</comment>
<feature type="domain" description="Carrier" evidence="8">
    <location>
        <begin position="498"/>
        <end position="572"/>
    </location>
</feature>
<feature type="region of interest" description="Disordered" evidence="7">
    <location>
        <begin position="813"/>
        <end position="856"/>
    </location>
</feature>
<feature type="region of interest" description="Disordered" evidence="7">
    <location>
        <begin position="475"/>
        <end position="500"/>
    </location>
</feature>
<dbReference type="CDD" id="cd17646">
    <property type="entry name" value="A_NRPS_AB3403-like"/>
    <property type="match status" value="1"/>
</dbReference>
<proteinExistence type="inferred from homology"/>
<dbReference type="Pfam" id="PF00501">
    <property type="entry name" value="AMP-binding"/>
    <property type="match status" value="2"/>
</dbReference>
<keyword evidence="4" id="KW-0597">Phosphoprotein</keyword>
<dbReference type="STRING" id="35622.SAMN04489764_4674"/>
<dbReference type="NCBIfam" id="TIGR01733">
    <property type="entry name" value="AA-adenyl-dom"/>
    <property type="match status" value="1"/>
</dbReference>
<dbReference type="SUPFAM" id="SSF56801">
    <property type="entry name" value="Acetyl-CoA synthetase-like"/>
    <property type="match status" value="1"/>
</dbReference>
<dbReference type="GO" id="GO:0044550">
    <property type="term" value="P:secondary metabolite biosynthetic process"/>
    <property type="evidence" value="ECO:0007669"/>
    <property type="project" value="UniProtKB-ARBA"/>
</dbReference>
<dbReference type="FunFam" id="3.30.300.30:FF:000010">
    <property type="entry name" value="Enterobactin synthetase component F"/>
    <property type="match status" value="1"/>
</dbReference>
<keyword evidence="6" id="KW-0045">Antibiotic biosynthesis</keyword>
<dbReference type="InterPro" id="IPR001242">
    <property type="entry name" value="Condensation_dom"/>
</dbReference>
<dbReference type="InterPro" id="IPR023213">
    <property type="entry name" value="CAT-like_dom_sf"/>
</dbReference>
<dbReference type="Gene3D" id="1.10.1200.10">
    <property type="entry name" value="ACP-like"/>
    <property type="match status" value="1"/>
</dbReference>
<dbReference type="InterPro" id="IPR009081">
    <property type="entry name" value="PP-bd_ACP"/>
</dbReference>
<dbReference type="FunFam" id="1.10.1200.10:FF:000005">
    <property type="entry name" value="Nonribosomal peptide synthetase 1"/>
    <property type="match status" value="1"/>
</dbReference>
<dbReference type="InterPro" id="IPR010071">
    <property type="entry name" value="AA_adenyl_dom"/>
</dbReference>
<dbReference type="PANTHER" id="PTHR45527:SF1">
    <property type="entry name" value="FATTY ACID SYNTHASE"/>
    <property type="match status" value="1"/>
</dbReference>
<dbReference type="PROSITE" id="PS00455">
    <property type="entry name" value="AMP_BINDING"/>
    <property type="match status" value="1"/>
</dbReference>
<dbReference type="OrthoDB" id="2472181at2"/>
<dbReference type="NCBIfam" id="TIGR01720">
    <property type="entry name" value="NRPS-para261"/>
    <property type="match status" value="1"/>
</dbReference>
<dbReference type="Gene3D" id="2.30.38.10">
    <property type="entry name" value="Luciferase, Domain 3"/>
    <property type="match status" value="1"/>
</dbReference>
<dbReference type="PROSITE" id="PS50075">
    <property type="entry name" value="CARRIER"/>
    <property type="match status" value="1"/>
</dbReference>
<sequence>MTLIELLNAQAAATPDAPAVRYRDTVLTYAELDRAASRLAGWLAARGAGPERIVAVAVPRSAELVVSLVAVLKTGAAYLPIDPDYPAERVAFMREDARPVLTLTGDEPHAAAGSACVPVSGVHVDPRAPAYVIYTSGSTGRPKGVIVSHEAIVNRLLWMQAEYGLTADDRVLQKTPSSFDVSVWEFFWPLITGATLVVAEPGGHRDAAYLADLIQRERITTVHFVPSMLRAFLAEPGAAGCTSLRRVVCSGEALPADLAASFHRILGDRLHNLYGPTEAAVDVTHWACRPGEPGPVPIGRPVWNTAVYVLDRDLRRTPPGEIGELYLAGVQLARGYLRRPALTAERFVPDPYGPPGTRMYRTGDLARMRPDGVVEFAGRADDQIKIRGFRVEPGEIEAVLASHPAVRAAAVAAREDRPGAVRLVAYVVPEGPGDAGGVAPDTLAGWAAARLPAHMVPADYVVLPRLPLTASGKLDRRALPAPAPPAAGATGPAGRAEAGTDAAERTLAELFAEVLALPAVGLDDDFFALGGDSILALHLVGRARWAGLAIGAPDVFEHGTVRALAAVARAAGDGGERGGGADDAAGAVPATPMALRLQERGGVLDRFSQAVTVRLPAGVTEERLLAALRTLLDHHDMLRARLVPEPEADGGPRATPASGEALRGAAADEPGRRPLRLVVPPPGSVDARSVLRRVACPPPPADADPRAASVPEESAAARARLSPADGVMLQAVWFDPGPGGRGLLHLVVHHLVVDTVSWRVIAADLAQAYGGAVPPGRSTPFRSWARALRARDVRAELPYWTSVLSGGDAPIARTPSRAASAETGAETDAGAAGSAAARSAARAGGGEGGYGPARRLIRTLPPEPARRLPFGAAAGDVLLTALAVAVARWRGDGTAVLVDLEGHGRDDHDVDLSRTVGWFTAVYPVRLDPGPVAWEEVVAGGPAAATALRRIAEQTAAVPGKGAGYGLLRYLDPVAGPALARLPRPAICFNHLGRFAVTDADWTLLAEPGSFLDSLDPGLPPDHALTVDALVRDTPAGPYLDVAWTWDARVLDGRRIAELAGLWEAALGGLAAAARTAPADATSTLVPLDRDELREFEEMFS</sequence>
<dbReference type="GO" id="GO:0017000">
    <property type="term" value="P:antibiotic biosynthetic process"/>
    <property type="evidence" value="ECO:0007669"/>
    <property type="project" value="UniProtKB-KW"/>
</dbReference>
<evidence type="ECO:0000256" key="7">
    <source>
        <dbReference type="SAM" id="MobiDB-lite"/>
    </source>
</evidence>
<dbReference type="RefSeq" id="WP_131815604.1">
    <property type="nucleotide sequence ID" value="NZ_FNKK01000002.1"/>
</dbReference>
<dbReference type="InterPro" id="IPR036736">
    <property type="entry name" value="ACP-like_sf"/>
</dbReference>
<dbReference type="FunFam" id="2.30.38.10:FF:000001">
    <property type="entry name" value="Non-ribosomal peptide synthetase PvdI"/>
    <property type="match status" value="1"/>
</dbReference>
<protein>
    <submittedName>
        <fullName evidence="9">Non-ribosomal peptide synthase domain TIGR01720/amino acid adenylation domain-containing protein</fullName>
    </submittedName>
</protein>
<dbReference type="Gene3D" id="3.40.50.980">
    <property type="match status" value="2"/>
</dbReference>
<comment type="similarity">
    <text evidence="2">Belongs to the ATP-dependent AMP-binding enzyme family.</text>
</comment>
<dbReference type="PROSITE" id="PS00012">
    <property type="entry name" value="PHOSPHOPANTETHEINE"/>
    <property type="match status" value="1"/>
</dbReference>
<evidence type="ECO:0000313" key="9">
    <source>
        <dbReference type="EMBL" id="SDR27363.1"/>
    </source>
</evidence>
<dbReference type="GO" id="GO:0031177">
    <property type="term" value="F:phosphopantetheine binding"/>
    <property type="evidence" value="ECO:0007669"/>
    <property type="project" value="InterPro"/>
</dbReference>
<dbReference type="SUPFAM" id="SSF52777">
    <property type="entry name" value="CoA-dependent acyltransferases"/>
    <property type="match status" value="2"/>
</dbReference>
<dbReference type="GO" id="GO:0008610">
    <property type="term" value="P:lipid biosynthetic process"/>
    <property type="evidence" value="ECO:0007669"/>
    <property type="project" value="UniProtKB-ARBA"/>
</dbReference>
<keyword evidence="5" id="KW-0677">Repeat</keyword>
<evidence type="ECO:0000256" key="3">
    <source>
        <dbReference type="ARBA" id="ARBA00022450"/>
    </source>
</evidence>
<dbReference type="InterPro" id="IPR045851">
    <property type="entry name" value="AMP-bd_C_sf"/>
</dbReference>
<dbReference type="Pfam" id="PF13193">
    <property type="entry name" value="AMP-binding_C"/>
    <property type="match status" value="1"/>
</dbReference>
<reference evidence="9 10" key="1">
    <citation type="submission" date="2016-10" db="EMBL/GenBank/DDBJ databases">
        <authorList>
            <person name="de Groot N.N."/>
        </authorList>
    </citation>
    <scope>NUCLEOTIDE SEQUENCE [LARGE SCALE GENOMIC DNA]</scope>
    <source>
        <strain evidence="9 10">DSM 43794</strain>
    </source>
</reference>
<feature type="compositionally biased region" description="Low complexity" evidence="7">
    <location>
        <begin position="486"/>
        <end position="499"/>
    </location>
</feature>
<accession>A0A1H1HPP3</accession>
<dbReference type="InterPro" id="IPR020806">
    <property type="entry name" value="PKS_PP-bd"/>
</dbReference>
<dbReference type="Gene3D" id="3.30.559.10">
    <property type="entry name" value="Chloramphenicol acetyltransferase-like domain"/>
    <property type="match status" value="1"/>
</dbReference>
<evidence type="ECO:0000256" key="4">
    <source>
        <dbReference type="ARBA" id="ARBA00022553"/>
    </source>
</evidence>
<dbReference type="GO" id="GO:0005829">
    <property type="term" value="C:cytosol"/>
    <property type="evidence" value="ECO:0007669"/>
    <property type="project" value="TreeGrafter"/>
</dbReference>
<dbReference type="GO" id="GO:0003824">
    <property type="term" value="F:catalytic activity"/>
    <property type="evidence" value="ECO:0007669"/>
    <property type="project" value="InterPro"/>
</dbReference>
<evidence type="ECO:0000313" key="10">
    <source>
        <dbReference type="Proteomes" id="UP000217103"/>
    </source>
</evidence>
<dbReference type="InterPro" id="IPR006162">
    <property type="entry name" value="Ppantetheine_attach_site"/>
</dbReference>
<dbReference type="Proteomes" id="UP000217103">
    <property type="component" value="Unassembled WGS sequence"/>
</dbReference>
<organism evidence="9 10">
    <name type="scientific">Thermostaphylospora chromogena</name>
    <dbReference type="NCBI Taxonomy" id="35622"/>
    <lineage>
        <taxon>Bacteria</taxon>
        <taxon>Bacillati</taxon>
        <taxon>Actinomycetota</taxon>
        <taxon>Actinomycetes</taxon>
        <taxon>Streptosporangiales</taxon>
        <taxon>Thermomonosporaceae</taxon>
        <taxon>Thermostaphylospora</taxon>
    </lineage>
</organism>
<dbReference type="SMART" id="SM00823">
    <property type="entry name" value="PKS_PP"/>
    <property type="match status" value="1"/>
</dbReference>
<dbReference type="InterPro" id="IPR020845">
    <property type="entry name" value="AMP-binding_CS"/>
</dbReference>
<dbReference type="SUPFAM" id="SSF47336">
    <property type="entry name" value="ACP-like"/>
    <property type="match status" value="1"/>
</dbReference>
<dbReference type="InterPro" id="IPR000873">
    <property type="entry name" value="AMP-dep_synth/lig_dom"/>
</dbReference>
<dbReference type="EMBL" id="FNKK01000002">
    <property type="protein sequence ID" value="SDR27363.1"/>
    <property type="molecule type" value="Genomic_DNA"/>
</dbReference>